<proteinExistence type="predicted"/>
<protein>
    <submittedName>
        <fullName evidence="4">2-nitropropane dioxygenase</fullName>
        <ecNumber evidence="4">1.13.12.16</ecNumber>
    </submittedName>
</protein>
<dbReference type="EMBL" id="UAUI01000001">
    <property type="protein sequence ID" value="SPZ35148.1"/>
    <property type="molecule type" value="Genomic_DNA"/>
</dbReference>
<sequence>MNRRLDTAVCHQFGSQLPILAFSHSLPVTAAATNCGAIGIWGATRNTPEEIHEGLAWLAARCGERPYGVDLVLPANMPERDNRELLETRLPQRHRDFVAALRTKYAVPDDGLPGTRSRFVRSQEMAHAQLGVVLASEAPITAMGVGSPPEAVSSLHDAGKSVISLVGTTEHARRALDAGTDMLVAQGYDAGAHTGDIGTFSLVPQIVDLAGDIPVVAAGGVATGRHLAAALAMGACGVWMGTAWLFAKEHDLDPLVLAKLAAADSGDTIRSRADSGKTLRQITTAWTDEWSEPGAPEPLAMPLQDILVGDLLGAVSRHRIEPLMKSEAGQSVGYFRERTDVASILDGLITEAVHVLDRLGSDI</sequence>
<dbReference type="AlphaFoldDB" id="A0AB38F6I8"/>
<evidence type="ECO:0000313" key="4">
    <source>
        <dbReference type="EMBL" id="SPZ35148.1"/>
    </source>
</evidence>
<evidence type="ECO:0000256" key="2">
    <source>
        <dbReference type="ARBA" id="ARBA00022643"/>
    </source>
</evidence>
<keyword evidence="4" id="KW-0223">Dioxygenase</keyword>
<evidence type="ECO:0000256" key="3">
    <source>
        <dbReference type="ARBA" id="ARBA00023002"/>
    </source>
</evidence>
<dbReference type="InterPro" id="IPR004136">
    <property type="entry name" value="NMO"/>
</dbReference>
<dbReference type="Pfam" id="PF03060">
    <property type="entry name" value="NMO"/>
    <property type="match status" value="1"/>
</dbReference>
<comment type="caution">
    <text evidence="4">The sequence shown here is derived from an EMBL/GenBank/DDBJ whole genome shotgun (WGS) entry which is preliminary data.</text>
</comment>
<dbReference type="GO" id="GO:0018580">
    <property type="term" value="F:nitronate monooxygenase activity"/>
    <property type="evidence" value="ECO:0007669"/>
    <property type="project" value="UniProtKB-EC"/>
</dbReference>
<dbReference type="EC" id="1.13.12.16" evidence="4"/>
<dbReference type="InterPro" id="IPR013785">
    <property type="entry name" value="Aldolase_TIM"/>
</dbReference>
<dbReference type="RefSeq" id="WP_112298448.1">
    <property type="nucleotide sequence ID" value="NZ_CP150488.1"/>
</dbReference>
<dbReference type="Gene3D" id="3.20.20.70">
    <property type="entry name" value="Aldolase class I"/>
    <property type="match status" value="1"/>
</dbReference>
<name>A0AB38F6I8_RHOWR</name>
<gene>
    <name evidence="4" type="ORF">NCTC13229_00606</name>
</gene>
<keyword evidence="1" id="KW-0285">Flavoprotein</keyword>
<dbReference type="PANTHER" id="PTHR32332">
    <property type="entry name" value="2-NITROPROPANE DIOXYGENASE"/>
    <property type="match status" value="1"/>
</dbReference>
<organism evidence="4 5">
    <name type="scientific">Rhodococcus wratislaviensis</name>
    <name type="common">Tsukamurella wratislaviensis</name>
    <dbReference type="NCBI Taxonomy" id="44752"/>
    <lineage>
        <taxon>Bacteria</taxon>
        <taxon>Bacillati</taxon>
        <taxon>Actinomycetota</taxon>
        <taxon>Actinomycetes</taxon>
        <taxon>Mycobacteriales</taxon>
        <taxon>Nocardiaceae</taxon>
        <taxon>Rhodococcus</taxon>
    </lineage>
</organism>
<dbReference type="PANTHER" id="PTHR32332:SF38">
    <property type="entry name" value="MONOOXYGENASE RV1533-RELATED"/>
    <property type="match status" value="1"/>
</dbReference>
<evidence type="ECO:0000313" key="5">
    <source>
        <dbReference type="Proteomes" id="UP000251211"/>
    </source>
</evidence>
<keyword evidence="2" id="KW-0288">FMN</keyword>
<evidence type="ECO:0000256" key="1">
    <source>
        <dbReference type="ARBA" id="ARBA00022630"/>
    </source>
</evidence>
<dbReference type="GO" id="GO:0051213">
    <property type="term" value="F:dioxygenase activity"/>
    <property type="evidence" value="ECO:0007669"/>
    <property type="project" value="UniProtKB-KW"/>
</dbReference>
<dbReference type="SUPFAM" id="SSF51412">
    <property type="entry name" value="Inosine monophosphate dehydrogenase (IMPDH)"/>
    <property type="match status" value="1"/>
</dbReference>
<dbReference type="CDD" id="cd04730">
    <property type="entry name" value="NPD_like"/>
    <property type="match status" value="1"/>
</dbReference>
<keyword evidence="3 4" id="KW-0560">Oxidoreductase</keyword>
<dbReference type="Proteomes" id="UP000251211">
    <property type="component" value="Unassembled WGS sequence"/>
</dbReference>
<accession>A0AB38F6I8</accession>
<reference evidence="4 5" key="1">
    <citation type="submission" date="2018-06" db="EMBL/GenBank/DDBJ databases">
        <authorList>
            <consortium name="Pathogen Informatics"/>
            <person name="Doyle S."/>
        </authorList>
    </citation>
    <scope>NUCLEOTIDE SEQUENCE [LARGE SCALE GENOMIC DNA]</scope>
    <source>
        <strain evidence="4 5">NCTC13229</strain>
    </source>
</reference>